<dbReference type="EMBL" id="AAKJGI010000041">
    <property type="protein sequence ID" value="ECS3352866.1"/>
    <property type="molecule type" value="Genomic_DNA"/>
</dbReference>
<reference evidence="13" key="6">
    <citation type="submission" date="2019-04" db="EMBL/GenBank/DDBJ databases">
        <authorList>
            <consortium name="NCBI Pathogen Detection Project"/>
        </authorList>
    </citation>
    <scope>NUCLEOTIDE SEQUENCE</scope>
    <source>
        <strain evidence="20">12-2288</strain>
        <strain evidence="21">NVSL 6673</strain>
        <strain evidence="13">Salmonella enterica</strain>
    </source>
</reference>
<evidence type="ECO:0000313" key="16">
    <source>
        <dbReference type="EMBL" id="HAE0877828.1"/>
    </source>
</evidence>
<dbReference type="EMBL" id="AALHUE010000020">
    <property type="protein sequence ID" value="ECZ7737818.1"/>
    <property type="molecule type" value="Genomic_DNA"/>
</dbReference>
<evidence type="ECO:0000313" key="19">
    <source>
        <dbReference type="EMBL" id="HAE1183358.1"/>
    </source>
</evidence>
<evidence type="ECO:0000313" key="20">
    <source>
        <dbReference type="EMBL" id="HAE6896787.1"/>
    </source>
</evidence>
<dbReference type="EMBL" id="DAAQTU010000020">
    <property type="protein sequence ID" value="HAE0845910.1"/>
    <property type="molecule type" value="Genomic_DNA"/>
</dbReference>
<accession>A0A3V8SCW7</accession>
<evidence type="ECO:0000313" key="9">
    <source>
        <dbReference type="EMBL" id="ECW5629499.1"/>
    </source>
</evidence>
<dbReference type="EMBL" id="CP038593">
    <property type="protein sequence ID" value="QBY65561.1"/>
    <property type="molecule type" value="Genomic_DNA"/>
</dbReference>
<evidence type="ECO:0008006" key="24">
    <source>
        <dbReference type="Google" id="ProtNLM"/>
    </source>
</evidence>
<dbReference type="EMBL" id="AAKQKN010000010">
    <property type="protein sequence ID" value="ECU5903011.1"/>
    <property type="molecule type" value="Genomic_DNA"/>
</dbReference>
<dbReference type="EMBL" id="DAAQTQ010000010">
    <property type="protein sequence ID" value="HAE0817689.1"/>
    <property type="molecule type" value="Genomic_DNA"/>
</dbReference>
<gene>
    <name evidence="7" type="ORF">A0E85_13040</name>
    <name evidence="6" type="ORF">A3030_23950</name>
    <name evidence="8" type="ORF">AA192_18680</name>
    <name evidence="9" type="ORF">AE408_17880</name>
    <name evidence="11" type="ORF">AL785_21770</name>
    <name evidence="1" type="ORF">AMA87_16570</name>
    <name evidence="10" type="ORF">AMB70_16250</name>
    <name evidence="4" type="ORF">ASA99_12405</name>
    <name evidence="12" type="ORF">B0986_14370</name>
    <name evidence="3" type="ORF">D5822_11665</name>
    <name evidence="5" type="ORF">D5B89_01845</name>
    <name evidence="22" type="ORF">E5F22_05115</name>
    <name evidence="18" type="ORF">G2781_21640</name>
    <name evidence="19" type="ORF">G2786_18390</name>
    <name evidence="13" type="ORF">G2801_21845</name>
    <name evidence="14" type="ORF">G2891_18810</name>
    <name evidence="17" type="ORF">G2901_21630</name>
    <name evidence="15" type="ORF">G2907_22035</name>
    <name evidence="16" type="ORF">G2909_19480</name>
    <name evidence="20" type="ORF">G4L31_000488</name>
    <name evidence="21" type="ORF">GNA61_003406</name>
    <name evidence="2" type="ORF">IL86_15125</name>
</gene>
<evidence type="ECO:0000313" key="23">
    <source>
        <dbReference type="Proteomes" id="UP000295223"/>
    </source>
</evidence>
<evidence type="ECO:0000313" key="2">
    <source>
        <dbReference type="EMBL" id="EBM9623854.1"/>
    </source>
</evidence>
<evidence type="ECO:0000313" key="11">
    <source>
        <dbReference type="EMBL" id="ECZ7737818.1"/>
    </source>
</evidence>
<dbReference type="EMBL" id="AAKWII010000011">
    <property type="protein sequence ID" value="ECW4161107.1"/>
    <property type="molecule type" value="Genomic_DNA"/>
</dbReference>
<evidence type="ECO:0000313" key="18">
    <source>
        <dbReference type="EMBL" id="HAE1051425.1"/>
    </source>
</evidence>
<dbReference type="EMBL" id="DAAQUA010000013">
    <property type="protein sequence ID" value="HAE0877828.1"/>
    <property type="molecule type" value="Genomic_DNA"/>
</dbReference>
<evidence type="ECO:0000313" key="15">
    <source>
        <dbReference type="EMBL" id="HAE0845910.1"/>
    </source>
</evidence>
<evidence type="ECO:0000313" key="3">
    <source>
        <dbReference type="EMBL" id="EBS0943283.1"/>
    </source>
</evidence>
<dbReference type="EMBL" id="AAHGYF010000009">
    <property type="protein sequence ID" value="EBV9741416.1"/>
    <property type="molecule type" value="Genomic_DNA"/>
</dbReference>
<evidence type="ECO:0000313" key="4">
    <source>
        <dbReference type="EMBL" id="EBV9741416.1"/>
    </source>
</evidence>
<evidence type="ECO:0000313" key="21">
    <source>
        <dbReference type="EMBL" id="HAF0267919.1"/>
    </source>
</evidence>
<dbReference type="EMBL" id="AAKWVK010000013">
    <property type="protein sequence ID" value="ECW5629499.1"/>
    <property type="molecule type" value="Genomic_DNA"/>
</dbReference>
<reference evidence="22 23" key="5">
    <citation type="submission" date="2019-04" db="EMBL/GenBank/DDBJ databases">
        <title>Development of a multi-locus typing scheme for an Enterobacteriaceae linear plasmid that mediates inter-species transfer of flagella.</title>
        <authorList>
            <person name="Robertson J."/>
            <person name="Lin J."/>
            <person name="Wren-Hedegus A."/>
            <person name="Arya G."/>
            <person name="Carrillo C."/>
            <person name="Nash J.H.E."/>
        </authorList>
    </citation>
    <scope>NUCLEOTIDE SEQUENCE [LARGE SCALE GENOMIC DNA]</scope>
    <source>
        <strain evidence="22 23">SA20130280</strain>
    </source>
</reference>
<evidence type="ECO:0000313" key="12">
    <source>
        <dbReference type="EMBL" id="EDF6265861.1"/>
    </source>
</evidence>
<dbReference type="Proteomes" id="UP000295223">
    <property type="component" value="Chromosome"/>
</dbReference>
<evidence type="ECO:0000313" key="1">
    <source>
        <dbReference type="EMBL" id="EBM6342835.1"/>
    </source>
</evidence>
<proteinExistence type="predicted"/>
<reference evidence="3" key="4">
    <citation type="submission" date="2018-09" db="EMBL/GenBank/DDBJ databases">
        <authorList>
            <person name="Ashton P.M."/>
            <person name="Dallman T."/>
            <person name="Nair S."/>
            <person name="De Pinna E."/>
            <person name="Peters T."/>
            <person name="Grant K."/>
        </authorList>
    </citation>
    <scope>NUCLEOTIDE SEQUENCE</scope>
    <source>
        <strain evidence="3">271131</strain>
        <strain evidence="5">596928</strain>
    </source>
</reference>
<dbReference type="EMBL" id="DAAQVP010000017">
    <property type="protein sequence ID" value="HAE1051425.1"/>
    <property type="molecule type" value="Genomic_DNA"/>
</dbReference>
<dbReference type="EMBL" id="AAGEHA010000011">
    <property type="protein sequence ID" value="EBM9623854.1"/>
    <property type="molecule type" value="Genomic_DNA"/>
</dbReference>
<reference evidence="6" key="2">
    <citation type="submission" date="2018-07" db="EMBL/GenBank/DDBJ databases">
        <authorList>
            <consortium name="NARMS: The National Antimicrobial Resistance Monitoring System"/>
        </authorList>
    </citation>
    <scope>NUCLEOTIDE SEQUENCE</scope>
    <source>
        <strain evidence="6">CVM N57491F</strain>
        <strain evidence="7">FSIS1605764</strain>
    </source>
</reference>
<reference evidence="13" key="1">
    <citation type="journal article" date="2018" name="Genome Biol.">
        <title>SKESA: strategic k-mer extension for scrupulous assemblies.</title>
        <authorList>
            <person name="Souvorov A."/>
            <person name="Agarwala R."/>
            <person name="Lipman D.J."/>
        </authorList>
    </citation>
    <scope>NUCLEOTIDE SEQUENCE</scope>
    <source>
        <strain evidence="20">12-2288</strain>
        <strain evidence="21">NVSL 6673</strain>
        <strain evidence="13">Salmonella enterica</strain>
    </source>
</reference>
<dbReference type="EMBL" id="DAATVH010000014">
    <property type="protein sequence ID" value="HAF0267919.1"/>
    <property type="molecule type" value="Genomic_DNA"/>
</dbReference>
<dbReference type="EMBL" id="AAGDFW010000028">
    <property type="protein sequence ID" value="EBM6342835.1"/>
    <property type="molecule type" value="Genomic_DNA"/>
</dbReference>
<name>A0A3V8SCW7_SALSE</name>
<dbReference type="EMBL" id="AAMBKR010000011">
    <property type="protein sequence ID" value="EDF6265861.1"/>
    <property type="molecule type" value="Genomic_DNA"/>
</dbReference>
<reference evidence="12" key="3">
    <citation type="submission" date="2018-07" db="EMBL/GenBank/DDBJ databases">
        <authorList>
            <consortium name="PulseNet: The National Subtyping Network for Foodborne Disease Surveillance"/>
            <person name="Tarr C.L."/>
            <person name="Trees E."/>
            <person name="Katz L.S."/>
            <person name="Carleton-Romer H.A."/>
            <person name="Stroika S."/>
            <person name="Kucerova Z."/>
            <person name="Roache K.F."/>
            <person name="Sabol A.L."/>
            <person name="Besser J."/>
            <person name="Gerner-Smidt P."/>
        </authorList>
    </citation>
    <scope>NUCLEOTIDE SEQUENCE</scope>
    <source>
        <strain evidence="12">2017K-0051</strain>
    </source>
</reference>
<sequence length="122" mass="14091">MVSFISSITHASSLLNKQLSLLNENLLKEKIISTNIFCSISTYSRINARRWRKNLMSRNTYTLKMLPQTEQNEREERLPLTFPPKILALSLVKGIRIAFYLIKKACDVLIMHNALLIASRLK</sequence>
<accession>A0A401AUT1</accession>
<dbReference type="EMBL" id="DAASTA010000003">
    <property type="protein sequence ID" value="HAE6896787.1"/>
    <property type="molecule type" value="Genomic_DNA"/>
</dbReference>
<dbReference type="EMBL" id="DAAQUH010000022">
    <property type="protein sequence ID" value="HAE0896322.1"/>
    <property type="molecule type" value="Genomic_DNA"/>
</dbReference>
<evidence type="ECO:0000313" key="14">
    <source>
        <dbReference type="EMBL" id="HAE0817689.1"/>
    </source>
</evidence>
<evidence type="ECO:0000313" key="7">
    <source>
        <dbReference type="EMBL" id="ECU5903011.1"/>
    </source>
</evidence>
<evidence type="ECO:0000313" key="13">
    <source>
        <dbReference type="EMBL" id="HAE0723253.1"/>
    </source>
</evidence>
<evidence type="ECO:0000313" key="5">
    <source>
        <dbReference type="EMBL" id="EBY5856494.1"/>
    </source>
</evidence>
<dbReference type="EMBL" id="DAAQSU010000023">
    <property type="protein sequence ID" value="HAE0723253.1"/>
    <property type="molecule type" value="Genomic_DNA"/>
</dbReference>
<dbReference type="RefSeq" id="WP_077906547.1">
    <property type="nucleotide sequence ID" value="NZ_CALPAB010000019.1"/>
</dbReference>
<reference evidence="1" key="7">
    <citation type="submission" date="2019-06" db="EMBL/GenBank/DDBJ databases">
        <authorList>
            <consortium name="GenomeTrakr network: Whole genome sequencing for foodborne pathogen traceback"/>
        </authorList>
    </citation>
    <scope>NUCLEOTIDE SEQUENCE</scope>
    <source>
        <strain evidence="9">FDA00002889</strain>
        <strain evidence="11">FDA00004442</strain>
        <strain evidence="1">FDA00004931</strain>
        <strain evidence="10">FDA00005019</strain>
        <strain evidence="8">FDA00008985</strain>
        <strain evidence="2">NY-17539</strain>
        <strain evidence="4">WAPHL-SAL-A01132</strain>
    </source>
</reference>
<accession>A0A3Y8XVG4</accession>
<evidence type="ECO:0000313" key="8">
    <source>
        <dbReference type="EMBL" id="ECW4161107.1"/>
    </source>
</evidence>
<dbReference type="EMBL" id="AAHOLL010000001">
    <property type="protein sequence ID" value="EBY5856494.1"/>
    <property type="molecule type" value="Genomic_DNA"/>
</dbReference>
<protein>
    <recommendedName>
        <fullName evidence="24">Inner membrane protein</fullName>
    </recommendedName>
</protein>
<dbReference type="EMBL" id="DAAQWR010000013">
    <property type="protein sequence ID" value="HAE1183358.1"/>
    <property type="molecule type" value="Genomic_DNA"/>
</dbReference>
<evidence type="ECO:0000313" key="22">
    <source>
        <dbReference type="EMBL" id="QBY65561.1"/>
    </source>
</evidence>
<evidence type="ECO:0000313" key="6">
    <source>
        <dbReference type="EMBL" id="ECS3352866.1"/>
    </source>
</evidence>
<evidence type="ECO:0000313" key="10">
    <source>
        <dbReference type="EMBL" id="ECW6305338.1"/>
    </source>
</evidence>
<dbReference type="AlphaFoldDB" id="A0A3V8SCW7"/>
<organism evidence="6">
    <name type="scientific">Salmonella senftenberg</name>
    <dbReference type="NCBI Taxonomy" id="28150"/>
    <lineage>
        <taxon>Bacteria</taxon>
        <taxon>Pseudomonadati</taxon>
        <taxon>Pseudomonadota</taxon>
        <taxon>Gammaproteobacteria</taxon>
        <taxon>Enterobacterales</taxon>
        <taxon>Enterobacteriaceae</taxon>
        <taxon>Salmonella</taxon>
    </lineage>
</organism>
<dbReference type="EMBL" id="AAKXGG010000009">
    <property type="protein sequence ID" value="ECW6305338.1"/>
    <property type="molecule type" value="Genomic_DNA"/>
</dbReference>
<dbReference type="EMBL" id="AAGUJP010000009">
    <property type="protein sequence ID" value="EBS0943283.1"/>
    <property type="molecule type" value="Genomic_DNA"/>
</dbReference>
<evidence type="ECO:0000313" key="17">
    <source>
        <dbReference type="EMBL" id="HAE0896322.1"/>
    </source>
</evidence>